<feature type="compositionally biased region" description="Polar residues" evidence="1">
    <location>
        <begin position="90"/>
        <end position="106"/>
    </location>
</feature>
<reference evidence="2 3" key="1">
    <citation type="submission" date="2024-04" db="EMBL/GenBank/DDBJ databases">
        <title>Tritrichomonas musculus Genome.</title>
        <authorList>
            <person name="Alves-Ferreira E."/>
            <person name="Grigg M."/>
            <person name="Lorenzi H."/>
            <person name="Galac M."/>
        </authorList>
    </citation>
    <scope>NUCLEOTIDE SEQUENCE [LARGE SCALE GENOMIC DNA]</scope>
    <source>
        <strain evidence="2 3">EAF2021</strain>
    </source>
</reference>
<organism evidence="2 3">
    <name type="scientific">Tritrichomonas musculus</name>
    <dbReference type="NCBI Taxonomy" id="1915356"/>
    <lineage>
        <taxon>Eukaryota</taxon>
        <taxon>Metamonada</taxon>
        <taxon>Parabasalia</taxon>
        <taxon>Tritrichomonadida</taxon>
        <taxon>Tritrichomonadidae</taxon>
        <taxon>Tritrichomonas</taxon>
    </lineage>
</organism>
<gene>
    <name evidence="2" type="ORF">M9Y10_006865</name>
</gene>
<evidence type="ECO:0000313" key="2">
    <source>
        <dbReference type="EMBL" id="KAK8876646.1"/>
    </source>
</evidence>
<feature type="compositionally biased region" description="Basic and acidic residues" evidence="1">
    <location>
        <begin position="132"/>
        <end position="141"/>
    </location>
</feature>
<feature type="compositionally biased region" description="Basic and acidic residues" evidence="1">
    <location>
        <begin position="148"/>
        <end position="158"/>
    </location>
</feature>
<proteinExistence type="predicted"/>
<keyword evidence="3" id="KW-1185">Reference proteome</keyword>
<feature type="compositionally biased region" description="Polar residues" evidence="1">
    <location>
        <begin position="1"/>
        <end position="18"/>
    </location>
</feature>
<feature type="region of interest" description="Disordered" evidence="1">
    <location>
        <begin position="90"/>
        <end position="283"/>
    </location>
</feature>
<dbReference type="EMBL" id="JAPFFF010000012">
    <property type="protein sequence ID" value="KAK8876646.1"/>
    <property type="molecule type" value="Genomic_DNA"/>
</dbReference>
<accession>A0ABR2JFB0</accession>
<feature type="compositionally biased region" description="Polar residues" evidence="1">
    <location>
        <begin position="117"/>
        <end position="126"/>
    </location>
</feature>
<feature type="compositionally biased region" description="Basic and acidic residues" evidence="1">
    <location>
        <begin position="187"/>
        <end position="209"/>
    </location>
</feature>
<feature type="region of interest" description="Disordered" evidence="1">
    <location>
        <begin position="38"/>
        <end position="76"/>
    </location>
</feature>
<dbReference type="Proteomes" id="UP001470230">
    <property type="component" value="Unassembled WGS sequence"/>
</dbReference>
<sequence length="283" mass="32477">MNSSFSTPSRSKNKTPPASDNVEQEFAKRFMQIFTSFYETPGGSGSAEPMLTFPPVVTKKSEKSDGSKQNTPPPFNAAVWDLRLKKAIDSRQSADQQTAESLTENTIHVPEMKFSAKNKQTENTPDLSEVFQPEKVERPEVPKYLQTIEKEQNDEIKLRKNRKKPKALNLTEVEKQYQIRQKKQKQRNLEHQKKLRDWKIEKEKSHKDFLNSLPRSKYSEEKDTQTKTEIKARSKSPAPPKTKPSASATLFGTEITYMSPKNRSKSPGRPVRSPELFSDDDEE</sequence>
<comment type="caution">
    <text evidence="2">The sequence shown here is derived from an EMBL/GenBank/DDBJ whole genome shotgun (WGS) entry which is preliminary data.</text>
</comment>
<evidence type="ECO:0000256" key="1">
    <source>
        <dbReference type="SAM" id="MobiDB-lite"/>
    </source>
</evidence>
<protein>
    <submittedName>
        <fullName evidence="2">Uncharacterized protein</fullName>
    </submittedName>
</protein>
<name>A0ABR2JFB0_9EUKA</name>
<feature type="compositionally biased region" description="Basic and acidic residues" evidence="1">
    <location>
        <begin position="217"/>
        <end position="232"/>
    </location>
</feature>
<feature type="region of interest" description="Disordered" evidence="1">
    <location>
        <begin position="1"/>
        <end position="24"/>
    </location>
</feature>
<evidence type="ECO:0000313" key="3">
    <source>
        <dbReference type="Proteomes" id="UP001470230"/>
    </source>
</evidence>